<evidence type="ECO:0000259" key="12">
    <source>
        <dbReference type="PROSITE" id="PS50108"/>
    </source>
</evidence>
<dbReference type="FunCoup" id="L0PBW5">
    <property type="interactions" value="12"/>
</dbReference>
<dbReference type="GO" id="GO:0004674">
    <property type="term" value="F:protein serine/threonine kinase activity"/>
    <property type="evidence" value="ECO:0007669"/>
    <property type="project" value="UniProtKB-KW"/>
</dbReference>
<evidence type="ECO:0000256" key="5">
    <source>
        <dbReference type="ARBA" id="ARBA00022777"/>
    </source>
</evidence>
<dbReference type="InterPro" id="IPR059233">
    <property type="entry name" value="MobB_NdrA/B/Cbk1"/>
</dbReference>
<dbReference type="Pfam" id="PF20497">
    <property type="entry name" value="SWI-SNF_Ssr4_C"/>
    <property type="match status" value="1"/>
</dbReference>
<reference evidence="13 14" key="1">
    <citation type="journal article" date="2012" name="MBio">
        <title>De novo assembly of the Pneumocystis jirovecii genome from a single bronchoalveolar lavage fluid specimen from a patient.</title>
        <authorList>
            <person name="Cisse O.H."/>
            <person name="Pagni M."/>
            <person name="Hauser P.M."/>
        </authorList>
    </citation>
    <scope>NUCLEOTIDE SEQUENCE [LARGE SCALE GENOMIC DNA]</scope>
    <source>
        <strain evidence="13 14">SE8</strain>
    </source>
</reference>
<proteinExistence type="predicted"/>
<dbReference type="Gene3D" id="3.30.200.20">
    <property type="entry name" value="Phosphorylase Kinase, domain 1"/>
    <property type="match status" value="1"/>
</dbReference>
<dbReference type="VEuPathDB" id="FungiDB:PNEJI1_003262"/>
<evidence type="ECO:0000256" key="9">
    <source>
        <dbReference type="PROSITE-ProRule" id="PRU10141"/>
    </source>
</evidence>
<gene>
    <name evidence="13" type="ORF">PNEJI1_003262</name>
</gene>
<dbReference type="GO" id="GO:0035556">
    <property type="term" value="P:intracellular signal transduction"/>
    <property type="evidence" value="ECO:0007669"/>
    <property type="project" value="TreeGrafter"/>
</dbReference>
<dbReference type="Pfam" id="PF08549">
    <property type="entry name" value="SWI-SNF_Ssr4_N"/>
    <property type="match status" value="1"/>
</dbReference>
<dbReference type="STRING" id="1209962.L0PBW5"/>
<dbReference type="CDD" id="cd21742">
    <property type="entry name" value="MobB_NDR_LATS-like"/>
    <property type="match status" value="1"/>
</dbReference>
<evidence type="ECO:0000313" key="13">
    <source>
        <dbReference type="EMBL" id="CCJ29130.1"/>
    </source>
</evidence>
<keyword evidence="2" id="KW-0723">Serine/threonine-protein kinase</keyword>
<dbReference type="Proteomes" id="UP000010422">
    <property type="component" value="Unassembled WGS sequence"/>
</dbReference>
<protein>
    <recommendedName>
        <fullName evidence="1">non-specific serine/threonine protein kinase</fullName>
        <ecNumber evidence="1">2.7.11.1</ecNumber>
    </recommendedName>
</protein>
<evidence type="ECO:0000256" key="3">
    <source>
        <dbReference type="ARBA" id="ARBA00022679"/>
    </source>
</evidence>
<dbReference type="AlphaFoldDB" id="L0PBW5"/>
<feature type="domain" description="CRIB" evidence="12">
    <location>
        <begin position="474"/>
        <end position="487"/>
    </location>
</feature>
<evidence type="ECO:0000256" key="6">
    <source>
        <dbReference type="ARBA" id="ARBA00022840"/>
    </source>
</evidence>
<evidence type="ECO:0000256" key="4">
    <source>
        <dbReference type="ARBA" id="ARBA00022741"/>
    </source>
</evidence>
<dbReference type="PROSITE" id="PS50011">
    <property type="entry name" value="PROTEIN_KINASE_DOM"/>
    <property type="match status" value="1"/>
</dbReference>
<evidence type="ECO:0000313" key="14">
    <source>
        <dbReference type="Proteomes" id="UP000010422"/>
    </source>
</evidence>
<dbReference type="PROSITE" id="PS50108">
    <property type="entry name" value="CRIB"/>
    <property type="match status" value="1"/>
</dbReference>
<organism evidence="14">
    <name type="scientific">Pneumocystis jirovecii</name>
    <name type="common">Human pneumocystis pneumonia agent</name>
    <dbReference type="NCBI Taxonomy" id="42068"/>
    <lineage>
        <taxon>Eukaryota</taxon>
        <taxon>Fungi</taxon>
        <taxon>Dikarya</taxon>
        <taxon>Ascomycota</taxon>
        <taxon>Taphrinomycotina</taxon>
        <taxon>Pneumocystomycetes</taxon>
        <taxon>Pneumocystaceae</taxon>
        <taxon>Pneumocystis</taxon>
    </lineage>
</organism>
<comment type="catalytic activity">
    <reaction evidence="7">
        <text>L-threonyl-[protein] + ATP = O-phospho-L-threonyl-[protein] + ADP + H(+)</text>
        <dbReference type="Rhea" id="RHEA:46608"/>
        <dbReference type="Rhea" id="RHEA-COMP:11060"/>
        <dbReference type="Rhea" id="RHEA-COMP:11605"/>
        <dbReference type="ChEBI" id="CHEBI:15378"/>
        <dbReference type="ChEBI" id="CHEBI:30013"/>
        <dbReference type="ChEBI" id="CHEBI:30616"/>
        <dbReference type="ChEBI" id="CHEBI:61977"/>
        <dbReference type="ChEBI" id="CHEBI:456216"/>
        <dbReference type="EC" id="2.7.11.1"/>
    </reaction>
</comment>
<evidence type="ECO:0000256" key="8">
    <source>
        <dbReference type="ARBA" id="ARBA00048679"/>
    </source>
</evidence>
<dbReference type="InterPro" id="IPR013859">
    <property type="entry name" value="Ssr4_N"/>
</dbReference>
<evidence type="ECO:0000256" key="2">
    <source>
        <dbReference type="ARBA" id="ARBA00022527"/>
    </source>
</evidence>
<evidence type="ECO:0000259" key="11">
    <source>
        <dbReference type="PROSITE" id="PS50011"/>
    </source>
</evidence>
<feature type="binding site" evidence="9">
    <location>
        <position position="684"/>
    </location>
    <ligand>
        <name>ATP</name>
        <dbReference type="ChEBI" id="CHEBI:30616"/>
    </ligand>
</feature>
<evidence type="ECO:0000256" key="7">
    <source>
        <dbReference type="ARBA" id="ARBA00047899"/>
    </source>
</evidence>
<evidence type="ECO:0000256" key="10">
    <source>
        <dbReference type="SAM" id="MobiDB-lite"/>
    </source>
</evidence>
<dbReference type="GO" id="GO:0006338">
    <property type="term" value="P:chromatin remodeling"/>
    <property type="evidence" value="ECO:0007669"/>
    <property type="project" value="InterPro"/>
</dbReference>
<dbReference type="EC" id="2.7.11.1" evidence="1"/>
<keyword evidence="4 9" id="KW-0547">Nucleotide-binding</keyword>
<keyword evidence="6 9" id="KW-0067">ATP-binding</keyword>
<accession>L0PBW5</accession>
<dbReference type="SUPFAM" id="SSF56112">
    <property type="entry name" value="Protein kinase-like (PK-like)"/>
    <property type="match status" value="1"/>
</dbReference>
<dbReference type="InterPro" id="IPR050236">
    <property type="entry name" value="Ser_Thr_kinase_AGC"/>
</dbReference>
<feature type="domain" description="Protein kinase" evidence="11">
    <location>
        <begin position="655"/>
        <end position="715"/>
    </location>
</feature>
<comment type="caution">
    <text evidence="13">The sequence shown here is derived from an EMBL/GenBank/DDBJ whole genome shotgun (WGS) entry which is preliminary data.</text>
</comment>
<dbReference type="PANTHER" id="PTHR24356:SF400">
    <property type="entry name" value="SERINE_THREONINE-PROTEIN KINASE CBK1"/>
    <property type="match status" value="1"/>
</dbReference>
<keyword evidence="5" id="KW-0418">Kinase</keyword>
<dbReference type="PROSITE" id="PS00107">
    <property type="entry name" value="PROTEIN_KINASE_ATP"/>
    <property type="match status" value="1"/>
</dbReference>
<feature type="region of interest" description="Disordered" evidence="10">
    <location>
        <begin position="203"/>
        <end position="288"/>
    </location>
</feature>
<dbReference type="GO" id="GO:0005524">
    <property type="term" value="F:ATP binding"/>
    <property type="evidence" value="ECO:0007669"/>
    <property type="project" value="UniProtKB-UniRule"/>
</dbReference>
<feature type="compositionally biased region" description="Polar residues" evidence="10">
    <location>
        <begin position="206"/>
        <end position="244"/>
    </location>
</feature>
<keyword evidence="3" id="KW-0808">Transferase</keyword>
<evidence type="ECO:0000256" key="1">
    <source>
        <dbReference type="ARBA" id="ARBA00012513"/>
    </source>
</evidence>
<dbReference type="InterPro" id="IPR000095">
    <property type="entry name" value="CRIB_dom"/>
</dbReference>
<dbReference type="InParanoid" id="L0PBW5"/>
<dbReference type="InterPro" id="IPR046464">
    <property type="entry name" value="SWI-SNF_Ssr4_C"/>
</dbReference>
<feature type="compositionally biased region" description="Acidic residues" evidence="10">
    <location>
        <begin position="278"/>
        <end position="288"/>
    </location>
</feature>
<name>L0PBW5_PNEJI</name>
<feature type="compositionally biased region" description="Polar residues" evidence="10">
    <location>
        <begin position="252"/>
        <end position="274"/>
    </location>
</feature>
<feature type="non-terminal residue" evidence="13">
    <location>
        <position position="715"/>
    </location>
</feature>
<dbReference type="EMBL" id="CAKM01000158">
    <property type="protein sequence ID" value="CCJ29130.1"/>
    <property type="molecule type" value="Genomic_DNA"/>
</dbReference>
<dbReference type="InterPro" id="IPR011009">
    <property type="entry name" value="Kinase-like_dom_sf"/>
</dbReference>
<dbReference type="InterPro" id="IPR017441">
    <property type="entry name" value="Protein_kinase_ATP_BS"/>
</dbReference>
<dbReference type="PANTHER" id="PTHR24356">
    <property type="entry name" value="SERINE/THREONINE-PROTEIN KINASE"/>
    <property type="match status" value="1"/>
</dbReference>
<sequence length="715" mass="82202">MIEIAQQFLLSSVPSADWISQVWCKSTLSYPVNPHLSIESITDMLIKAPGVAQQVPFVWNFIDKPVDGQIFLVWLSPESNMNPPSDGLQYMDSENCYRVDIGGNTVEIFEHKYGFHPATESHTSRIRRRFRLIKGGNDQLWLIYYLRSNENDRLLANSQTAIPQPPRSYPLPYIQNKPFMLYENAIQTSRSYSSSSNVLTRPMMYYNNSPSTKGSQNFQKNQYSNQSGELHSNSTYTIQSNVSYDSRKKQKTNSSTSIDYGSSNTENSLSTQSKAAPETEEPQGDELDFLTPRDISIARYMRHHDWIEEIFNSTFKIGRVISSKTNFLIFQDDILSSPLFPNSPDFTIDALKEKLSNTEIQIMKDLHKKRIEKIKFSEEAVWLNDAINELNNAKNMEEIASITKTVEENLKKKIYQLYEYAIEQNTPMNSSKKKEIESNGLRIKKDKLFSPFFLELLSLFTPKQNCGSDKTICISLPIDFRHLAHANNKKEAIALCQESSFNTYEYFYKSKTNTSIVTSINSNLVALNKLHPPLKVDQTSIINTTLKTFIIPSESTIVYRHNNDKKSFYMKDVLFRQPSLSTIEKSAATKIFLETYFHNILKKPNPRDERQKNLEMQLENTKLSDQDRQNLRLEFNKQETKYLRSLRQRVDTSSFIALKTIGHGAFGVVKLVKKKDNGMIYAMKVLKKADMLKKGQEGHVWAERDLLAIASDNGN</sequence>
<dbReference type="InterPro" id="IPR000719">
    <property type="entry name" value="Prot_kinase_dom"/>
</dbReference>
<comment type="catalytic activity">
    <reaction evidence="8">
        <text>L-seryl-[protein] + ATP = O-phospho-L-seryl-[protein] + ADP + H(+)</text>
        <dbReference type="Rhea" id="RHEA:17989"/>
        <dbReference type="Rhea" id="RHEA-COMP:9863"/>
        <dbReference type="Rhea" id="RHEA-COMP:11604"/>
        <dbReference type="ChEBI" id="CHEBI:15378"/>
        <dbReference type="ChEBI" id="CHEBI:29999"/>
        <dbReference type="ChEBI" id="CHEBI:30616"/>
        <dbReference type="ChEBI" id="CHEBI:83421"/>
        <dbReference type="ChEBI" id="CHEBI:456216"/>
        <dbReference type="EC" id="2.7.11.1"/>
    </reaction>
</comment>